<dbReference type="KEGG" id="aup:AsAng_0062810"/>
<dbReference type="Proteomes" id="UP001060919">
    <property type="component" value="Chromosome"/>
</dbReference>
<evidence type="ECO:0008006" key="4">
    <source>
        <dbReference type="Google" id="ProtNLM"/>
    </source>
</evidence>
<organism evidence="2 3">
    <name type="scientific">Aureispira anguillae</name>
    <dbReference type="NCBI Taxonomy" id="2864201"/>
    <lineage>
        <taxon>Bacteria</taxon>
        <taxon>Pseudomonadati</taxon>
        <taxon>Bacteroidota</taxon>
        <taxon>Saprospiria</taxon>
        <taxon>Saprospirales</taxon>
        <taxon>Saprospiraceae</taxon>
        <taxon>Aureispira</taxon>
    </lineage>
</organism>
<protein>
    <recommendedName>
        <fullName evidence="4">Lipoprotein</fullName>
    </recommendedName>
</protein>
<keyword evidence="3" id="KW-1185">Reference proteome</keyword>
<keyword evidence="1" id="KW-0732">Signal</keyword>
<sequence length="40" mass="4218">MKLAVKKVVAMVLIAVLLAGVSSCRTQQGCPNNFSLEIGK</sequence>
<evidence type="ECO:0000256" key="1">
    <source>
        <dbReference type="SAM" id="SignalP"/>
    </source>
</evidence>
<evidence type="ECO:0000313" key="2">
    <source>
        <dbReference type="EMBL" id="BDS15497.1"/>
    </source>
</evidence>
<dbReference type="PROSITE" id="PS51257">
    <property type="entry name" value="PROKAR_LIPOPROTEIN"/>
    <property type="match status" value="1"/>
</dbReference>
<dbReference type="AlphaFoldDB" id="A0A915YLM3"/>
<proteinExistence type="predicted"/>
<accession>A0A915YLM3</accession>
<gene>
    <name evidence="2" type="ORF">AsAng_0062810</name>
</gene>
<feature type="chain" id="PRO_5037334152" description="Lipoprotein" evidence="1">
    <location>
        <begin position="20"/>
        <end position="40"/>
    </location>
</feature>
<name>A0A915YLM3_9BACT</name>
<dbReference type="EMBL" id="AP026867">
    <property type="protein sequence ID" value="BDS15497.1"/>
    <property type="molecule type" value="Genomic_DNA"/>
</dbReference>
<feature type="signal peptide" evidence="1">
    <location>
        <begin position="1"/>
        <end position="19"/>
    </location>
</feature>
<reference evidence="2" key="1">
    <citation type="submission" date="2022-09" db="EMBL/GenBank/DDBJ databases">
        <title>Aureispira anguillicida sp. nov., isolated from Leptocephalus of Japanese eel Anguilla japonica.</title>
        <authorList>
            <person name="Yuasa K."/>
            <person name="Mekata T."/>
            <person name="Ikunari K."/>
        </authorList>
    </citation>
    <scope>NUCLEOTIDE SEQUENCE</scope>
    <source>
        <strain evidence="2">EL160426</strain>
    </source>
</reference>
<evidence type="ECO:0000313" key="3">
    <source>
        <dbReference type="Proteomes" id="UP001060919"/>
    </source>
</evidence>